<name>A0ABW5PGB0_9BACL</name>
<dbReference type="Proteomes" id="UP001597541">
    <property type="component" value="Unassembled WGS sequence"/>
</dbReference>
<sequence>MKTNRAMSELLAHAQTKGSPVDDDYLNFIEREGCILIKSFCSELPIGFPDTAYFDQTDCEASINHVHLESLSEGLNLVQAWENKLRFKYPAKAFVIVLKCDPDGTDVVARFFQYRESDPTWLSSDLESYKSEALLVREIT</sequence>
<evidence type="ECO:0000313" key="1">
    <source>
        <dbReference type="EMBL" id="MFD2614169.1"/>
    </source>
</evidence>
<accession>A0ABW5PGB0</accession>
<organism evidence="1 2">
    <name type="scientific">Paenibacillus gansuensis</name>
    <dbReference type="NCBI Taxonomy" id="306542"/>
    <lineage>
        <taxon>Bacteria</taxon>
        <taxon>Bacillati</taxon>
        <taxon>Bacillota</taxon>
        <taxon>Bacilli</taxon>
        <taxon>Bacillales</taxon>
        <taxon>Paenibacillaceae</taxon>
        <taxon>Paenibacillus</taxon>
    </lineage>
</organism>
<keyword evidence="2" id="KW-1185">Reference proteome</keyword>
<dbReference type="EMBL" id="JBHUME010000010">
    <property type="protein sequence ID" value="MFD2614169.1"/>
    <property type="molecule type" value="Genomic_DNA"/>
</dbReference>
<proteinExistence type="predicted"/>
<comment type="caution">
    <text evidence="1">The sequence shown here is derived from an EMBL/GenBank/DDBJ whole genome shotgun (WGS) entry which is preliminary data.</text>
</comment>
<reference evidence="2" key="1">
    <citation type="journal article" date="2019" name="Int. J. Syst. Evol. Microbiol.">
        <title>The Global Catalogue of Microorganisms (GCM) 10K type strain sequencing project: providing services to taxonomists for standard genome sequencing and annotation.</title>
        <authorList>
            <consortium name="The Broad Institute Genomics Platform"/>
            <consortium name="The Broad Institute Genome Sequencing Center for Infectious Disease"/>
            <person name="Wu L."/>
            <person name="Ma J."/>
        </authorList>
    </citation>
    <scope>NUCLEOTIDE SEQUENCE [LARGE SCALE GENOMIC DNA]</scope>
    <source>
        <strain evidence="2">KCTC 3950</strain>
    </source>
</reference>
<dbReference type="RefSeq" id="WP_377604735.1">
    <property type="nucleotide sequence ID" value="NZ_JBHUME010000010.1"/>
</dbReference>
<gene>
    <name evidence="1" type="ORF">ACFSUF_17310</name>
</gene>
<protein>
    <submittedName>
        <fullName evidence="1">Uncharacterized protein</fullName>
    </submittedName>
</protein>
<evidence type="ECO:0000313" key="2">
    <source>
        <dbReference type="Proteomes" id="UP001597541"/>
    </source>
</evidence>